<evidence type="ECO:0000256" key="3">
    <source>
        <dbReference type="ARBA" id="ARBA00022989"/>
    </source>
</evidence>
<evidence type="ECO:0000313" key="7">
    <source>
        <dbReference type="EMBL" id="STX43775.1"/>
    </source>
</evidence>
<keyword evidence="8" id="KW-1185">Reference proteome</keyword>
<dbReference type="InterPro" id="IPR020846">
    <property type="entry name" value="MFS_dom"/>
</dbReference>
<keyword evidence="3 5" id="KW-1133">Transmembrane helix</keyword>
<reference evidence="7 8" key="1">
    <citation type="submission" date="2018-06" db="EMBL/GenBank/DDBJ databases">
        <authorList>
            <consortium name="Pathogen Informatics"/>
            <person name="Doyle S."/>
        </authorList>
    </citation>
    <scope>NUCLEOTIDE SEQUENCE [LARGE SCALE GENOMIC DNA]</scope>
    <source>
        <strain evidence="7 8">NCTC13292</strain>
    </source>
</reference>
<feature type="transmembrane region" description="Helical" evidence="5">
    <location>
        <begin position="388"/>
        <end position="406"/>
    </location>
</feature>
<feature type="transmembrane region" description="Helical" evidence="5">
    <location>
        <begin position="154"/>
        <end position="175"/>
    </location>
</feature>
<feature type="transmembrane region" description="Helical" evidence="5">
    <location>
        <begin position="258"/>
        <end position="281"/>
    </location>
</feature>
<keyword evidence="4 5" id="KW-0472">Membrane</keyword>
<accession>A0A378J842</accession>
<comment type="subcellular location">
    <subcellularLocation>
        <location evidence="1">Membrane</location>
        <topology evidence="1">Multi-pass membrane protein</topology>
    </subcellularLocation>
</comment>
<evidence type="ECO:0000256" key="4">
    <source>
        <dbReference type="ARBA" id="ARBA00023136"/>
    </source>
</evidence>
<feature type="transmembrane region" description="Helical" evidence="5">
    <location>
        <begin position="349"/>
        <end position="367"/>
    </location>
</feature>
<feature type="domain" description="Major facilitator superfamily (MFS) profile" evidence="6">
    <location>
        <begin position="2"/>
        <end position="487"/>
    </location>
</feature>
<dbReference type="Gene3D" id="1.20.1250.20">
    <property type="entry name" value="MFS general substrate transporter like domains"/>
    <property type="match status" value="1"/>
</dbReference>
<name>A0A378J842_9GAMM</name>
<feature type="transmembrane region" description="Helical" evidence="5">
    <location>
        <begin position="293"/>
        <end position="313"/>
    </location>
</feature>
<feature type="transmembrane region" description="Helical" evidence="5">
    <location>
        <begin position="216"/>
        <end position="238"/>
    </location>
</feature>
<gene>
    <name evidence="7" type="primary">emrB_1</name>
    <name evidence="7" type="ORF">NCTC13292_02380</name>
</gene>
<dbReference type="GO" id="GO:0005886">
    <property type="term" value="C:plasma membrane"/>
    <property type="evidence" value="ECO:0007669"/>
    <property type="project" value="TreeGrafter"/>
</dbReference>
<evidence type="ECO:0000256" key="5">
    <source>
        <dbReference type="SAM" id="Phobius"/>
    </source>
</evidence>
<feature type="transmembrane region" description="Helical" evidence="5">
    <location>
        <begin position="467"/>
        <end position="489"/>
    </location>
</feature>
<evidence type="ECO:0000256" key="1">
    <source>
        <dbReference type="ARBA" id="ARBA00004141"/>
    </source>
</evidence>
<dbReference type="EMBL" id="UGOA01000001">
    <property type="protein sequence ID" value="STX43775.1"/>
    <property type="molecule type" value="Genomic_DNA"/>
</dbReference>
<dbReference type="PANTHER" id="PTHR23501:SF174">
    <property type="entry name" value="MULTIDRUG EXPORT PROTEIN EMRB-RELATED"/>
    <property type="match status" value="1"/>
</dbReference>
<feature type="transmembrane region" description="Helical" evidence="5">
    <location>
        <begin position="187"/>
        <end position="210"/>
    </location>
</feature>
<proteinExistence type="predicted"/>
<feature type="transmembrane region" description="Helical" evidence="5">
    <location>
        <begin position="68"/>
        <end position="90"/>
    </location>
</feature>
<protein>
    <submittedName>
        <fullName evidence="7">Multidrug resistance protein, MFS superfamily</fullName>
    </submittedName>
</protein>
<organism evidence="7 8">
    <name type="scientific">Legionella donaldsonii</name>
    <dbReference type="NCBI Taxonomy" id="45060"/>
    <lineage>
        <taxon>Bacteria</taxon>
        <taxon>Pseudomonadati</taxon>
        <taxon>Pseudomonadota</taxon>
        <taxon>Gammaproteobacteria</taxon>
        <taxon>Legionellales</taxon>
        <taxon>Legionellaceae</taxon>
        <taxon>Legionella</taxon>
    </lineage>
</organism>
<dbReference type="PROSITE" id="PS50850">
    <property type="entry name" value="MFS"/>
    <property type="match status" value="1"/>
</dbReference>
<feature type="transmembrane region" description="Helical" evidence="5">
    <location>
        <begin position="320"/>
        <end position="337"/>
    </location>
</feature>
<evidence type="ECO:0000259" key="6">
    <source>
        <dbReference type="PROSITE" id="PS50850"/>
    </source>
</evidence>
<feature type="transmembrane region" description="Helical" evidence="5">
    <location>
        <begin position="126"/>
        <end position="148"/>
    </location>
</feature>
<dbReference type="InterPro" id="IPR011701">
    <property type="entry name" value="MFS"/>
</dbReference>
<dbReference type="Proteomes" id="UP000254677">
    <property type="component" value="Unassembled WGS sequence"/>
</dbReference>
<keyword evidence="2 5" id="KW-0812">Transmembrane</keyword>
<feature type="transmembrane region" description="Helical" evidence="5">
    <location>
        <begin position="102"/>
        <end position="119"/>
    </location>
</feature>
<dbReference type="RefSeq" id="WP_115221964.1">
    <property type="nucleotide sequence ID" value="NZ_CAXYJE010000002.1"/>
</dbReference>
<dbReference type="Pfam" id="PF07690">
    <property type="entry name" value="MFS_1"/>
    <property type="match status" value="1"/>
</dbReference>
<dbReference type="PANTHER" id="PTHR23501">
    <property type="entry name" value="MAJOR FACILITATOR SUPERFAMILY"/>
    <property type="match status" value="1"/>
</dbReference>
<sequence>MILYVLILSLAIVIFNLTLPMMAGLYIVSDLGGNAYLAPYGVSFFCLGNVLGVPLGKPWVTRLSAMHLYVLCLCLMIVFSWQCVIASNYFNFILFRFLEGFASGPLFLLITMSLIPLLAPEKKTEFVMPLVLTCFAITPVLGACWGGWVAFNYHWQALFVPNIPICLFLIVYVGYGFRKFHRPPEKVLFDKVGYFFYSTSLFFIGTALILGQELDWFRSSLITFMLIAGGIGFLYFILRSLSFPHPIVEFRLFKHLYFCFALLNVALLFSAYFGMVILLSLWLKLYVNYTPDWIILLIGTMALGAWIPIFLNYKRFDARIPLATALLFFAISCFYTATFNVEINFGRIAVSRLLAGLGLALFLPPLFRMSVTIYPQAQATERINVFHIVRLLGSALGASLYVILWQRRQVFYHERLGSLLTPLAPPTQQFFERAEHFHLSGEKALAKLNALLDRQATALALDDCFYLMGWMMVILLLLVILSFVFRPYLPFAKERKREENPSLGATDTSPV</sequence>
<evidence type="ECO:0000313" key="8">
    <source>
        <dbReference type="Proteomes" id="UP000254677"/>
    </source>
</evidence>
<dbReference type="OrthoDB" id="9812221at2"/>
<dbReference type="InterPro" id="IPR036259">
    <property type="entry name" value="MFS_trans_sf"/>
</dbReference>
<dbReference type="AlphaFoldDB" id="A0A378J842"/>
<feature type="transmembrane region" description="Helical" evidence="5">
    <location>
        <begin position="35"/>
        <end position="56"/>
    </location>
</feature>
<feature type="transmembrane region" description="Helical" evidence="5">
    <location>
        <begin position="7"/>
        <end position="29"/>
    </location>
</feature>
<dbReference type="SUPFAM" id="SSF103473">
    <property type="entry name" value="MFS general substrate transporter"/>
    <property type="match status" value="1"/>
</dbReference>
<dbReference type="GO" id="GO:0022857">
    <property type="term" value="F:transmembrane transporter activity"/>
    <property type="evidence" value="ECO:0007669"/>
    <property type="project" value="InterPro"/>
</dbReference>
<evidence type="ECO:0000256" key="2">
    <source>
        <dbReference type="ARBA" id="ARBA00022692"/>
    </source>
</evidence>